<dbReference type="SMART" id="SM00740">
    <property type="entry name" value="PASTA"/>
    <property type="match status" value="1"/>
</dbReference>
<dbReference type="InterPro" id="IPR001460">
    <property type="entry name" value="PCN-bd_Tpept"/>
</dbReference>
<dbReference type="Gene3D" id="3.40.710.10">
    <property type="entry name" value="DD-peptidase/beta-lactamase superfamily"/>
    <property type="match status" value="1"/>
</dbReference>
<evidence type="ECO:0000256" key="3">
    <source>
        <dbReference type="ARBA" id="ARBA00023136"/>
    </source>
</evidence>
<evidence type="ECO:0000313" key="7">
    <source>
        <dbReference type="Proteomes" id="UP000261828"/>
    </source>
</evidence>
<keyword evidence="2" id="KW-0121">Carboxypeptidase</keyword>
<name>A0A371JNR9_9FLAO</name>
<gene>
    <name evidence="6" type="ORF">DX873_14600</name>
</gene>
<evidence type="ECO:0000256" key="2">
    <source>
        <dbReference type="ARBA" id="ARBA00022645"/>
    </source>
</evidence>
<dbReference type="Pfam" id="PF03717">
    <property type="entry name" value="PBP_dimer"/>
    <property type="match status" value="1"/>
</dbReference>
<dbReference type="GO" id="GO:0008658">
    <property type="term" value="F:penicillin binding"/>
    <property type="evidence" value="ECO:0007669"/>
    <property type="project" value="InterPro"/>
</dbReference>
<evidence type="ECO:0000256" key="1">
    <source>
        <dbReference type="ARBA" id="ARBA00004370"/>
    </source>
</evidence>
<dbReference type="SUPFAM" id="SSF56601">
    <property type="entry name" value="beta-lactamase/transpeptidase-like"/>
    <property type="match status" value="1"/>
</dbReference>
<dbReference type="GO" id="GO:0071555">
    <property type="term" value="P:cell wall organization"/>
    <property type="evidence" value="ECO:0007669"/>
    <property type="project" value="TreeGrafter"/>
</dbReference>
<feature type="domain" description="PASTA" evidence="5">
    <location>
        <begin position="611"/>
        <end position="669"/>
    </location>
</feature>
<proteinExistence type="predicted"/>
<protein>
    <submittedName>
        <fullName evidence="6">PASTA domain-containing protein</fullName>
    </submittedName>
</protein>
<keyword evidence="3 4" id="KW-0472">Membrane</keyword>
<keyword evidence="4" id="KW-0812">Transmembrane</keyword>
<dbReference type="Pfam" id="PF00905">
    <property type="entry name" value="Transpeptidase"/>
    <property type="match status" value="1"/>
</dbReference>
<dbReference type="Gene3D" id="3.90.1310.10">
    <property type="entry name" value="Penicillin-binding protein 2a (Domain 2)"/>
    <property type="match status" value="1"/>
</dbReference>
<dbReference type="InterPro" id="IPR012338">
    <property type="entry name" value="Beta-lactam/transpept-like"/>
</dbReference>
<evidence type="ECO:0000256" key="4">
    <source>
        <dbReference type="SAM" id="Phobius"/>
    </source>
</evidence>
<dbReference type="Gene3D" id="3.30.450.330">
    <property type="match status" value="1"/>
</dbReference>
<dbReference type="SUPFAM" id="SSF54184">
    <property type="entry name" value="Penicillin-binding protein 2x (pbp-2x), c-terminal domain"/>
    <property type="match status" value="1"/>
</dbReference>
<dbReference type="InterPro" id="IPR050515">
    <property type="entry name" value="Beta-lactam/transpept"/>
</dbReference>
<dbReference type="GO" id="GO:0004180">
    <property type="term" value="F:carboxypeptidase activity"/>
    <property type="evidence" value="ECO:0007669"/>
    <property type="project" value="UniProtKB-KW"/>
</dbReference>
<dbReference type="GO" id="GO:0005886">
    <property type="term" value="C:plasma membrane"/>
    <property type="evidence" value="ECO:0007669"/>
    <property type="project" value="TreeGrafter"/>
</dbReference>
<reference evidence="6 7" key="1">
    <citation type="submission" date="2018-08" db="EMBL/GenBank/DDBJ databases">
        <title>Muricauda nanhaiensis sp. nov., isolated from seawater of the South China Sea.</title>
        <authorList>
            <person name="Dang Y."/>
        </authorList>
    </citation>
    <scope>NUCLEOTIDE SEQUENCE [LARGE SCALE GENOMIC DNA]</scope>
    <source>
        <strain evidence="6 7">SM1704</strain>
    </source>
</reference>
<dbReference type="Pfam" id="PF03793">
    <property type="entry name" value="PASTA"/>
    <property type="match status" value="1"/>
</dbReference>
<dbReference type="InterPro" id="IPR036138">
    <property type="entry name" value="PBP_dimer_sf"/>
</dbReference>
<dbReference type="Proteomes" id="UP000261828">
    <property type="component" value="Unassembled WGS sequence"/>
</dbReference>
<keyword evidence="2" id="KW-0645">Protease</keyword>
<dbReference type="InterPro" id="IPR005311">
    <property type="entry name" value="PBP_dimer"/>
</dbReference>
<dbReference type="InterPro" id="IPR005543">
    <property type="entry name" value="PASTA_dom"/>
</dbReference>
<comment type="caution">
    <text evidence="6">The sequence shown here is derived from an EMBL/GenBank/DDBJ whole genome shotgun (WGS) entry which is preliminary data.</text>
</comment>
<feature type="transmembrane region" description="Helical" evidence="4">
    <location>
        <begin position="12"/>
        <end position="31"/>
    </location>
</feature>
<dbReference type="AlphaFoldDB" id="A0A371JNR9"/>
<evidence type="ECO:0000259" key="5">
    <source>
        <dbReference type="PROSITE" id="PS51178"/>
    </source>
</evidence>
<evidence type="ECO:0000313" key="6">
    <source>
        <dbReference type="EMBL" id="RDY58886.1"/>
    </source>
</evidence>
<keyword evidence="4" id="KW-1133">Transmembrane helix</keyword>
<dbReference type="EMBL" id="QTJX01000003">
    <property type="protein sequence ID" value="RDY58886.1"/>
    <property type="molecule type" value="Genomic_DNA"/>
</dbReference>
<comment type="subcellular location">
    <subcellularLocation>
        <location evidence="1">Membrane</location>
    </subcellularLocation>
</comment>
<sequence>MAISEKNIMNRLYLVAGGLFVFAVVVVVKLVDIQMIKGEDYKELALNKTEKMFTIEPNRGNLYSDDGSLLAASVPKYEIRFDAKTVSEENFQGHVAALSDSLGTLFNKPSSYYRQLFRKARANGNRYKLVARNVDYLDYVRIKQFPLFSLGPYKGGFIETHRVVREYPLGKMAARSIGYEKVDENGYYTRVGLDGAFGEPYLRGKEGKRLKQKIAKGQWKPVGLDNIVEPQDGLDVVSTIDINIQDIAHHELLAQLEKYKADHGCVVVMETKTGEIKAISNLGRTSEGKYYEKLNYAVGESHEPGSTFKLMSLVAALEDKVIDTSSVIDTEKGRYRIYDRVVKDSKWGGYGKVSVSEAFAVSSNTAFAKIIHENYKENPEKYVNRLMNMGLHKKLDLPIIGEGKPVIRYPGDKGWSGISLGWMSHGYEVSMTPMQTLAFYNAIANDGEFVKPRLIKEVREGSKIITKFDKEVVNPSICSGETVKKVQQLMKDVVEKDYGTGHAMYSENFSMAGKTGTCQKNYVAKDPDKLAYISSFAGYFPADNPKYSCIVIIHEPDKSVGYYGADVSGPVFKSMAQKIHAISPLVDEVEEKGFDDTPLLENYEKYYAHAQKKYNTIPNLKGMSGMDAVSLLENLGITVEVRGNGKVKNQSIEQGTDIKQVKKIVLELS</sequence>
<dbReference type="PANTHER" id="PTHR30627:SF1">
    <property type="entry name" value="PEPTIDOGLYCAN D,D-TRANSPEPTIDASE FTSI"/>
    <property type="match status" value="1"/>
</dbReference>
<keyword evidence="2" id="KW-0378">Hydrolase</keyword>
<keyword evidence="7" id="KW-1185">Reference proteome</keyword>
<dbReference type="CDD" id="cd06575">
    <property type="entry name" value="PASTA_Pbp2x-like_2"/>
    <property type="match status" value="1"/>
</dbReference>
<dbReference type="PANTHER" id="PTHR30627">
    <property type="entry name" value="PEPTIDOGLYCAN D,D-TRANSPEPTIDASE"/>
    <property type="match status" value="1"/>
</dbReference>
<organism evidence="6 7">
    <name type="scientific">Flagellimonas nanhaiensis</name>
    <dbReference type="NCBI Taxonomy" id="2292706"/>
    <lineage>
        <taxon>Bacteria</taxon>
        <taxon>Pseudomonadati</taxon>
        <taxon>Bacteroidota</taxon>
        <taxon>Flavobacteriia</taxon>
        <taxon>Flavobacteriales</taxon>
        <taxon>Flavobacteriaceae</taxon>
        <taxon>Flagellimonas</taxon>
    </lineage>
</organism>
<accession>A0A371JNR9</accession>
<dbReference type="SUPFAM" id="SSF56519">
    <property type="entry name" value="Penicillin binding protein dimerisation domain"/>
    <property type="match status" value="1"/>
</dbReference>
<dbReference type="OrthoDB" id="9804124at2"/>
<dbReference type="RefSeq" id="WP_116185206.1">
    <property type="nucleotide sequence ID" value="NZ_QTJX01000003.1"/>
</dbReference>
<dbReference type="PROSITE" id="PS51178">
    <property type="entry name" value="PASTA"/>
    <property type="match status" value="1"/>
</dbReference>